<accession>A0ABW0G1B1</accession>
<evidence type="ECO:0000256" key="4">
    <source>
        <dbReference type="ARBA" id="ARBA00022692"/>
    </source>
</evidence>
<dbReference type="PANTHER" id="PTHR43141:SF4">
    <property type="entry name" value="CYTOCHROME BD2 SUBUNIT II"/>
    <property type="match status" value="1"/>
</dbReference>
<evidence type="ECO:0000256" key="7">
    <source>
        <dbReference type="SAM" id="Phobius"/>
    </source>
</evidence>
<protein>
    <submittedName>
        <fullName evidence="8">Cytochrome d ubiquinol oxidase subunit II</fullName>
    </submittedName>
</protein>
<keyword evidence="3" id="KW-1003">Cell membrane</keyword>
<feature type="transmembrane region" description="Helical" evidence="7">
    <location>
        <begin position="159"/>
        <end position="182"/>
    </location>
</feature>
<dbReference type="PANTHER" id="PTHR43141">
    <property type="entry name" value="CYTOCHROME BD2 SUBUNIT II"/>
    <property type="match status" value="1"/>
</dbReference>
<keyword evidence="5 7" id="KW-1133">Transmembrane helix</keyword>
<evidence type="ECO:0000313" key="9">
    <source>
        <dbReference type="Proteomes" id="UP001596166"/>
    </source>
</evidence>
<dbReference type="InterPro" id="IPR003317">
    <property type="entry name" value="Cyt-d_oxidase_su2"/>
</dbReference>
<evidence type="ECO:0000313" key="8">
    <source>
        <dbReference type="EMBL" id="MFC5354847.1"/>
    </source>
</evidence>
<keyword evidence="4 7" id="KW-0812">Transmembrane</keyword>
<feature type="transmembrane region" description="Helical" evidence="7">
    <location>
        <begin position="118"/>
        <end position="139"/>
    </location>
</feature>
<dbReference type="EMBL" id="JBHSLC010000010">
    <property type="protein sequence ID" value="MFC5354847.1"/>
    <property type="molecule type" value="Genomic_DNA"/>
</dbReference>
<feature type="transmembrane region" description="Helical" evidence="7">
    <location>
        <begin position="227"/>
        <end position="248"/>
    </location>
</feature>
<dbReference type="Proteomes" id="UP001596166">
    <property type="component" value="Unassembled WGS sequence"/>
</dbReference>
<organism evidence="8 9">
    <name type="scientific">Azospirillum himalayense</name>
    <dbReference type="NCBI Taxonomy" id="654847"/>
    <lineage>
        <taxon>Bacteria</taxon>
        <taxon>Pseudomonadati</taxon>
        <taxon>Pseudomonadota</taxon>
        <taxon>Alphaproteobacteria</taxon>
        <taxon>Rhodospirillales</taxon>
        <taxon>Azospirillaceae</taxon>
        <taxon>Azospirillum</taxon>
    </lineage>
</organism>
<feature type="transmembrane region" description="Helical" evidence="7">
    <location>
        <begin position="86"/>
        <end position="106"/>
    </location>
</feature>
<gene>
    <name evidence="8" type="primary">cydB</name>
    <name evidence="8" type="ORF">ACFPMG_07495</name>
</gene>
<dbReference type="RefSeq" id="WP_376994559.1">
    <property type="nucleotide sequence ID" value="NZ_JBHSLC010000010.1"/>
</dbReference>
<feature type="transmembrane region" description="Helical" evidence="7">
    <location>
        <begin position="6"/>
        <end position="24"/>
    </location>
</feature>
<feature type="transmembrane region" description="Helical" evidence="7">
    <location>
        <begin position="194"/>
        <end position="215"/>
    </location>
</feature>
<comment type="caution">
    <text evidence="8">The sequence shown here is derived from an EMBL/GenBank/DDBJ whole genome shotgun (WGS) entry which is preliminary data.</text>
</comment>
<keyword evidence="6 7" id="KW-0472">Membrane</keyword>
<comment type="subcellular location">
    <subcellularLocation>
        <location evidence="1">Cell membrane</location>
        <topology evidence="1">Multi-pass membrane protein</topology>
    </subcellularLocation>
</comment>
<evidence type="ECO:0000256" key="5">
    <source>
        <dbReference type="ARBA" id="ARBA00022989"/>
    </source>
</evidence>
<dbReference type="Pfam" id="PF02322">
    <property type="entry name" value="Cyt_bd_oxida_II"/>
    <property type="match status" value="1"/>
</dbReference>
<feature type="transmembrane region" description="Helical" evidence="7">
    <location>
        <begin position="260"/>
        <end position="280"/>
    </location>
</feature>
<sequence length="335" mass="36986">MEGSLLTLAWVAIVGFAVFMYVLMDGFDLGIGILYPFAPSEEARDVMMNSVAPVWDFNETWLILGGAGLFAAFPIAYAVVLPAMYLPLLLMLIALVFRGVAFEFRFKARSSRHLWNKAFFLGSLLATFAQGVVLGSFIQGIEVEGRNFAGTMLDWLTPFSLFCGVALIAGYALLGSTWLIWRTIGILQDWCFRVARRLLVVVLVLVTAVSLWTPFLDASIAARWFSVPNILLLSPVPLMVGFLAFGLWRALDEGREVLPFAFAMGLFALSYLGLAISLWPVLIPPGITVWQAAAPPETQVFLLIGMAFLIPTILIYTAYSYWVFRGKVTGAIGYH</sequence>
<name>A0ABW0G1B1_9PROT</name>
<reference evidence="9" key="1">
    <citation type="journal article" date="2019" name="Int. J. Syst. Evol. Microbiol.">
        <title>The Global Catalogue of Microorganisms (GCM) 10K type strain sequencing project: providing services to taxonomists for standard genome sequencing and annotation.</title>
        <authorList>
            <consortium name="The Broad Institute Genomics Platform"/>
            <consortium name="The Broad Institute Genome Sequencing Center for Infectious Disease"/>
            <person name="Wu L."/>
            <person name="Ma J."/>
        </authorList>
    </citation>
    <scope>NUCLEOTIDE SEQUENCE [LARGE SCALE GENOMIC DNA]</scope>
    <source>
        <strain evidence="9">CCUG 58760</strain>
    </source>
</reference>
<feature type="transmembrane region" description="Helical" evidence="7">
    <location>
        <begin position="300"/>
        <end position="324"/>
    </location>
</feature>
<evidence type="ECO:0000256" key="6">
    <source>
        <dbReference type="ARBA" id="ARBA00023136"/>
    </source>
</evidence>
<dbReference type="NCBIfam" id="TIGR00203">
    <property type="entry name" value="cydB"/>
    <property type="match status" value="1"/>
</dbReference>
<evidence type="ECO:0000256" key="3">
    <source>
        <dbReference type="ARBA" id="ARBA00022475"/>
    </source>
</evidence>
<evidence type="ECO:0000256" key="2">
    <source>
        <dbReference type="ARBA" id="ARBA00007543"/>
    </source>
</evidence>
<evidence type="ECO:0000256" key="1">
    <source>
        <dbReference type="ARBA" id="ARBA00004651"/>
    </source>
</evidence>
<proteinExistence type="inferred from homology"/>
<keyword evidence="9" id="KW-1185">Reference proteome</keyword>
<comment type="similarity">
    <text evidence="2">Belongs to the cytochrome ubiquinol oxidase subunit 2 family.</text>
</comment>